<protein>
    <recommendedName>
        <fullName evidence="2">DUF6533 domain-containing protein</fullName>
    </recommendedName>
</protein>
<dbReference type="Pfam" id="PF20151">
    <property type="entry name" value="DUF6533"/>
    <property type="match status" value="1"/>
</dbReference>
<feature type="transmembrane region" description="Helical" evidence="1">
    <location>
        <begin position="90"/>
        <end position="112"/>
    </location>
</feature>
<dbReference type="AlphaFoldDB" id="A0A8H3CG95"/>
<proteinExistence type="predicted"/>
<sequence length="297" mass="32790">MAGRVNLESELLVELIVAGRARLMVARCFAIAGRTLLFYDILTNLEQEVAYVWGKPWSLMRIAYHLNRIWPAIQLGVTTPGVLLPPSCKVIVIASSYGTAFALMLLSPVIISRVWVLYGRRRDVLEWLLLGLAVSVIAVAVILKVQADSHTYIQNPVPDLLSGCLVRFGSSSWIPYGVSLSYESLIFGMTVWKSWTLRVKFGSGTFTSQLLRDGTLYYAGILLVMILCSLGTQIEVLKGAALASGFVVAMTSTMCNQMILSLHAFSNETKLVRLELPLTRVDSHGKDENTYGARNDL</sequence>
<comment type="caution">
    <text evidence="3">The sequence shown here is derived from an EMBL/GenBank/DDBJ whole genome shotgun (WGS) entry which is preliminary data.</text>
</comment>
<evidence type="ECO:0000313" key="4">
    <source>
        <dbReference type="Proteomes" id="UP000663841"/>
    </source>
</evidence>
<keyword evidence="1" id="KW-1133">Transmembrane helix</keyword>
<dbReference type="InterPro" id="IPR045340">
    <property type="entry name" value="DUF6533"/>
</dbReference>
<accession>A0A8H3CG95</accession>
<organism evidence="3 4">
    <name type="scientific">Rhizoctonia solani</name>
    <dbReference type="NCBI Taxonomy" id="456999"/>
    <lineage>
        <taxon>Eukaryota</taxon>
        <taxon>Fungi</taxon>
        <taxon>Dikarya</taxon>
        <taxon>Basidiomycota</taxon>
        <taxon>Agaricomycotina</taxon>
        <taxon>Agaricomycetes</taxon>
        <taxon>Cantharellales</taxon>
        <taxon>Ceratobasidiaceae</taxon>
        <taxon>Rhizoctonia</taxon>
    </lineage>
</organism>
<dbReference type="EMBL" id="CAJMWW010000658">
    <property type="protein sequence ID" value="CAE6480558.1"/>
    <property type="molecule type" value="Genomic_DNA"/>
</dbReference>
<evidence type="ECO:0000259" key="2">
    <source>
        <dbReference type="Pfam" id="PF20151"/>
    </source>
</evidence>
<feature type="transmembrane region" description="Helical" evidence="1">
    <location>
        <begin position="216"/>
        <end position="234"/>
    </location>
</feature>
<name>A0A8H3CG95_9AGAM</name>
<keyword evidence="1" id="KW-0812">Transmembrane</keyword>
<dbReference type="Proteomes" id="UP000663841">
    <property type="component" value="Unassembled WGS sequence"/>
</dbReference>
<feature type="transmembrane region" description="Helical" evidence="1">
    <location>
        <begin position="240"/>
        <end position="265"/>
    </location>
</feature>
<evidence type="ECO:0000256" key="1">
    <source>
        <dbReference type="SAM" id="Phobius"/>
    </source>
</evidence>
<feature type="domain" description="DUF6533" evidence="2">
    <location>
        <begin position="28"/>
        <end position="71"/>
    </location>
</feature>
<gene>
    <name evidence="3" type="ORF">RDB_LOCUS205784</name>
</gene>
<feature type="transmembrane region" description="Helical" evidence="1">
    <location>
        <begin position="124"/>
        <end position="143"/>
    </location>
</feature>
<evidence type="ECO:0000313" key="3">
    <source>
        <dbReference type="EMBL" id="CAE6480558.1"/>
    </source>
</evidence>
<reference evidence="3" key="1">
    <citation type="submission" date="2021-01" db="EMBL/GenBank/DDBJ databases">
        <authorList>
            <person name="Kaushik A."/>
        </authorList>
    </citation>
    <scope>NUCLEOTIDE SEQUENCE</scope>
    <source>
        <strain evidence="3">AG3-T5</strain>
    </source>
</reference>
<keyword evidence="1" id="KW-0472">Membrane</keyword>
<feature type="transmembrane region" description="Helical" evidence="1">
    <location>
        <begin position="173"/>
        <end position="195"/>
    </location>
</feature>